<evidence type="ECO:0000256" key="2">
    <source>
        <dbReference type="SAM" id="SignalP"/>
    </source>
</evidence>
<feature type="signal peptide" evidence="2">
    <location>
        <begin position="1"/>
        <end position="22"/>
    </location>
</feature>
<name>A0A6B8W7F9_9CORY</name>
<feature type="region of interest" description="Disordered" evidence="1">
    <location>
        <begin position="220"/>
        <end position="256"/>
    </location>
</feature>
<protein>
    <recommendedName>
        <fullName evidence="5">Secreted protein</fullName>
    </recommendedName>
</protein>
<evidence type="ECO:0000313" key="3">
    <source>
        <dbReference type="EMBL" id="QGU07235.1"/>
    </source>
</evidence>
<feature type="chain" id="PRO_5025514970" description="Secreted protein" evidence="2">
    <location>
        <begin position="23"/>
        <end position="372"/>
    </location>
</feature>
<dbReference type="KEGG" id="cok:COCCU_06485"/>
<accession>A0A6B8W7F9</accession>
<feature type="compositionally biased region" description="Low complexity" evidence="1">
    <location>
        <begin position="226"/>
        <end position="237"/>
    </location>
</feature>
<keyword evidence="4" id="KW-1185">Reference proteome</keyword>
<dbReference type="Proteomes" id="UP000424462">
    <property type="component" value="Chromosome"/>
</dbReference>
<keyword evidence="2" id="KW-0732">Signal</keyword>
<reference evidence="3 4" key="1">
    <citation type="submission" date="2019-11" db="EMBL/GenBank/DDBJ databases">
        <title>Complete genome sequence of Corynebacterium kalinowskii 1959, a novel Corynebacterium species isolated from soil of a small paddock in Vilsendorf, Germany.</title>
        <authorList>
            <person name="Schaffert L."/>
            <person name="Ruwe M."/>
            <person name="Milse J."/>
            <person name="Hanuschka K."/>
            <person name="Ortseifen V."/>
            <person name="Droste J."/>
            <person name="Brandt D."/>
            <person name="Schlueter L."/>
            <person name="Kutter Y."/>
            <person name="Vinke S."/>
            <person name="Viehoefer P."/>
            <person name="Jacob L."/>
            <person name="Luebke N.-C."/>
            <person name="Schulte-Berndt E."/>
            <person name="Hain C."/>
            <person name="Linder M."/>
            <person name="Schmidt P."/>
            <person name="Wollenschlaeger L."/>
            <person name="Luttermann T."/>
            <person name="Thieme E."/>
            <person name="Hassa J."/>
            <person name="Haak M."/>
            <person name="Wittchen M."/>
            <person name="Mentz A."/>
            <person name="Persicke M."/>
            <person name="Busche T."/>
            <person name="Ruckert C."/>
        </authorList>
    </citation>
    <scope>NUCLEOTIDE SEQUENCE [LARGE SCALE GENOMIC DNA]</scope>
    <source>
        <strain evidence="3 4">2039</strain>
    </source>
</reference>
<dbReference type="AlphaFoldDB" id="A0A6B8W7F9"/>
<evidence type="ECO:0000313" key="4">
    <source>
        <dbReference type="Proteomes" id="UP000424462"/>
    </source>
</evidence>
<gene>
    <name evidence="3" type="ORF">COCCU_06485</name>
</gene>
<dbReference type="PROSITE" id="PS51257">
    <property type="entry name" value="PROKAR_LIPOPROTEIN"/>
    <property type="match status" value="1"/>
</dbReference>
<sequence precursor="true">MRSTRPYLIFSVSLLAATTLSGCTSSGESTQVTSYVTETLTSAADEGSSQDMATGASEPSGAAPSVNAVVGAYSAVLDNPGQYSYTGGADYPLNGEYQYALVEMTGGGFPELLVQAMSAEHINPIRVFSTTDDGTLASPQDTLVSGAAGAGGYRAGIFGAPEGNRLFQAEWHSVQPGMSIRGFVLQGDRLVSNGEEWEDDQLAPSDALATITFHPLNNRGPLETMTSGAGTGNASSGVEANAGAPSPTLAPSASTGNTAAGTVRVLTAPELAQLQGHAQTPNGEGPEHRFAMFIFDSPTAFTAKASGDRGALQEREASMVLIGSHTPHTSNAIGFDLEGQHLTLSFDQNGCWFPSDASLPLGQPRCSDFTQQ</sequence>
<evidence type="ECO:0000256" key="1">
    <source>
        <dbReference type="SAM" id="MobiDB-lite"/>
    </source>
</evidence>
<organism evidence="3 4">
    <name type="scientific">Corynebacterium occultum</name>
    <dbReference type="NCBI Taxonomy" id="2675219"/>
    <lineage>
        <taxon>Bacteria</taxon>
        <taxon>Bacillati</taxon>
        <taxon>Actinomycetota</taxon>
        <taxon>Actinomycetes</taxon>
        <taxon>Mycobacteriales</taxon>
        <taxon>Corynebacteriaceae</taxon>
        <taxon>Corynebacterium</taxon>
    </lineage>
</organism>
<dbReference type="EMBL" id="CP046455">
    <property type="protein sequence ID" value="QGU07235.1"/>
    <property type="molecule type" value="Genomic_DNA"/>
</dbReference>
<evidence type="ECO:0008006" key="5">
    <source>
        <dbReference type="Google" id="ProtNLM"/>
    </source>
</evidence>
<feature type="region of interest" description="Disordered" evidence="1">
    <location>
        <begin position="43"/>
        <end position="62"/>
    </location>
</feature>
<feature type="compositionally biased region" description="Polar residues" evidence="1">
    <location>
        <begin position="43"/>
        <end position="52"/>
    </location>
</feature>
<proteinExistence type="predicted"/>
<dbReference type="RefSeq" id="WP_156230748.1">
    <property type="nucleotide sequence ID" value="NZ_CP046455.1"/>
</dbReference>